<keyword evidence="3 8" id="KW-0812">Transmembrane</keyword>
<feature type="transmembrane region" description="Helical" evidence="8">
    <location>
        <begin position="578"/>
        <end position="598"/>
    </location>
</feature>
<feature type="chain" id="PRO_5039937230" description="Ionotropic receptor" evidence="9">
    <location>
        <begin position="19"/>
        <end position="640"/>
    </location>
</feature>
<sequence>MRLSNFFILIFLIFYCDAHSPVLHAIIDLIPKFFSGIERNLDLIVYGKPSFEIKDLLDGILNKRIENKTIMLRYFSEPYSIHGSSIILFSRKKDISYFLNKHEFDKKIPSDLKVLIYCTKLDTLSLDIERKKIKDIESQINQITYFLEISHDIIFLNTFQWFFNDQLCDFGDLYTVGIFIIKDLVWTKLKLSDKYGNFHKCELVFGSLIESNVFFRYTYETDSFDGVFPDMVEIFSKYFNFTPFYQPIKLLNHGKFINGSQYGLLKLKNKNIKNPHINMKQNTLYGLSINIGYSVLTNIQIQYIFAITPGELYTSYEKLSLPFDLTTWIFLIFTFFSVFSLISIFNLASRNVKDLIYGKNIKHPALNVVSIFFGIALKKIAKENASRILLILFIWFCLIFRTCYQSKMFEFMTNEIRKPSPQTINELFEQNFTIITQDFNLPLLLGVEDSKRSTIKVINKTIFNEILNSFKLYNANEKLAILTSKEGMKVYSIDNSIELQKNMEVLILKEEFCTLAVVFSLHSKFFFKLFFHVFEQLIPAGIPQHSYAYHKFLMADRKKLRFEKEPEVLTVQDLSFGFVIWLIVLSTSFLVLFCEIIVHKLNKKLVKEENKVIKVKFAKVHPIIEKNSKENNKIKINTVK</sequence>
<evidence type="ECO:0000313" key="11">
    <source>
        <dbReference type="Proteomes" id="UP001107558"/>
    </source>
</evidence>
<feature type="signal peptide" evidence="9">
    <location>
        <begin position="1"/>
        <end position="18"/>
    </location>
</feature>
<feature type="transmembrane region" description="Helical" evidence="8">
    <location>
        <begin position="361"/>
        <end position="381"/>
    </location>
</feature>
<keyword evidence="5 8" id="KW-0472">Membrane</keyword>
<keyword evidence="4 8" id="KW-1133">Transmembrane helix</keyword>
<feature type="transmembrane region" description="Helical" evidence="8">
    <location>
        <begin position="387"/>
        <end position="404"/>
    </location>
</feature>
<feature type="transmembrane region" description="Helical" evidence="8">
    <location>
        <begin position="328"/>
        <end position="349"/>
    </location>
</feature>
<proteinExistence type="predicted"/>
<evidence type="ECO:0008006" key="12">
    <source>
        <dbReference type="Google" id="ProtNLM"/>
    </source>
</evidence>
<evidence type="ECO:0000256" key="3">
    <source>
        <dbReference type="ARBA" id="ARBA00022692"/>
    </source>
</evidence>
<evidence type="ECO:0000256" key="5">
    <source>
        <dbReference type="ARBA" id="ARBA00023136"/>
    </source>
</evidence>
<evidence type="ECO:0000256" key="2">
    <source>
        <dbReference type="ARBA" id="ARBA00022475"/>
    </source>
</evidence>
<keyword evidence="2" id="KW-1003">Cell membrane</keyword>
<evidence type="ECO:0000313" key="10">
    <source>
        <dbReference type="EMBL" id="KAG5672232.1"/>
    </source>
</evidence>
<comment type="subcellular location">
    <subcellularLocation>
        <location evidence="1">Cell membrane</location>
        <topology evidence="1">Multi-pass membrane protein</topology>
    </subcellularLocation>
</comment>
<evidence type="ECO:0000256" key="4">
    <source>
        <dbReference type="ARBA" id="ARBA00022989"/>
    </source>
</evidence>
<dbReference type="PANTHER" id="PTHR42643">
    <property type="entry name" value="IONOTROPIC RECEPTOR 20A-RELATED"/>
    <property type="match status" value="1"/>
</dbReference>
<dbReference type="Proteomes" id="UP001107558">
    <property type="component" value="Chromosome 3"/>
</dbReference>
<evidence type="ECO:0000256" key="9">
    <source>
        <dbReference type="SAM" id="SignalP"/>
    </source>
</evidence>
<comment type="caution">
    <text evidence="10">The sequence shown here is derived from an EMBL/GenBank/DDBJ whole genome shotgun (WGS) entry which is preliminary data.</text>
</comment>
<dbReference type="PANTHER" id="PTHR42643:SF24">
    <property type="entry name" value="IONOTROPIC RECEPTOR 60A"/>
    <property type="match status" value="1"/>
</dbReference>
<name>A0A9J6BR95_POLVA</name>
<evidence type="ECO:0000256" key="7">
    <source>
        <dbReference type="ARBA" id="ARBA00023180"/>
    </source>
</evidence>
<dbReference type="OrthoDB" id="7739311at2759"/>
<accession>A0A9J6BR95</accession>
<gene>
    <name evidence="10" type="ORF">PVAND_002374</name>
</gene>
<dbReference type="AlphaFoldDB" id="A0A9J6BR95"/>
<evidence type="ECO:0000256" key="1">
    <source>
        <dbReference type="ARBA" id="ARBA00004651"/>
    </source>
</evidence>
<dbReference type="EMBL" id="JADBJN010000003">
    <property type="protein sequence ID" value="KAG5672232.1"/>
    <property type="molecule type" value="Genomic_DNA"/>
</dbReference>
<keyword evidence="9" id="KW-0732">Signal</keyword>
<dbReference type="Gene3D" id="1.10.287.70">
    <property type="match status" value="1"/>
</dbReference>
<evidence type="ECO:0000256" key="8">
    <source>
        <dbReference type="SAM" id="Phobius"/>
    </source>
</evidence>
<feature type="transmembrane region" description="Helical" evidence="8">
    <location>
        <begin position="512"/>
        <end position="531"/>
    </location>
</feature>
<organism evidence="10 11">
    <name type="scientific">Polypedilum vanderplanki</name>
    <name type="common">Sleeping chironomid midge</name>
    <dbReference type="NCBI Taxonomy" id="319348"/>
    <lineage>
        <taxon>Eukaryota</taxon>
        <taxon>Metazoa</taxon>
        <taxon>Ecdysozoa</taxon>
        <taxon>Arthropoda</taxon>
        <taxon>Hexapoda</taxon>
        <taxon>Insecta</taxon>
        <taxon>Pterygota</taxon>
        <taxon>Neoptera</taxon>
        <taxon>Endopterygota</taxon>
        <taxon>Diptera</taxon>
        <taxon>Nematocera</taxon>
        <taxon>Chironomoidea</taxon>
        <taxon>Chironomidae</taxon>
        <taxon>Chironominae</taxon>
        <taxon>Polypedilum</taxon>
        <taxon>Polypedilum</taxon>
    </lineage>
</organism>
<keyword evidence="11" id="KW-1185">Reference proteome</keyword>
<reference evidence="10" key="1">
    <citation type="submission" date="2021-03" db="EMBL/GenBank/DDBJ databases">
        <title>Chromosome level genome of the anhydrobiotic midge Polypedilum vanderplanki.</title>
        <authorList>
            <person name="Yoshida Y."/>
            <person name="Kikawada T."/>
            <person name="Gusev O."/>
        </authorList>
    </citation>
    <scope>NUCLEOTIDE SEQUENCE</scope>
    <source>
        <strain evidence="10">NIAS01</strain>
        <tissue evidence="10">Whole body or cell culture</tissue>
    </source>
</reference>
<dbReference type="GO" id="GO:0005886">
    <property type="term" value="C:plasma membrane"/>
    <property type="evidence" value="ECO:0007669"/>
    <property type="project" value="UniProtKB-SubCell"/>
</dbReference>
<keyword evidence="6" id="KW-0675">Receptor</keyword>
<evidence type="ECO:0000256" key="6">
    <source>
        <dbReference type="ARBA" id="ARBA00023170"/>
    </source>
</evidence>
<dbReference type="InterPro" id="IPR052192">
    <property type="entry name" value="Insect_Ionotropic_Sensory_Rcpt"/>
</dbReference>
<keyword evidence="7" id="KW-0325">Glycoprotein</keyword>
<protein>
    <recommendedName>
        <fullName evidence="12">Ionotropic receptor</fullName>
    </recommendedName>
</protein>